<feature type="chain" id="PRO_5001704757" evidence="1">
    <location>
        <begin position="17"/>
        <end position="122"/>
    </location>
</feature>
<sequence>MKTYLLLIFFATLTLAEIQPLKECLASNNIEIPNPVDGQIIPHPLDITEELWTEITAKCEKSIALSDFGDPDTYLSTINHKVPKALREGLIRVLENLYEDKEAFQQRAKISNIKKSHGANNQ</sequence>
<feature type="signal peptide" evidence="1">
    <location>
        <begin position="1"/>
        <end position="16"/>
    </location>
</feature>
<protein>
    <submittedName>
        <fullName evidence="2">Uncharacterized protein</fullName>
    </submittedName>
</protein>
<accession>A0A075AQW7</accession>
<evidence type="ECO:0000313" key="2">
    <source>
        <dbReference type="EMBL" id="EPZ32608.1"/>
    </source>
</evidence>
<evidence type="ECO:0000256" key="1">
    <source>
        <dbReference type="SAM" id="SignalP"/>
    </source>
</evidence>
<dbReference type="Proteomes" id="UP000030755">
    <property type="component" value="Unassembled WGS sequence"/>
</dbReference>
<reference evidence="2 3" key="1">
    <citation type="journal article" date="2013" name="Curr. Biol.">
        <title>Shared signatures of parasitism and phylogenomics unite Cryptomycota and microsporidia.</title>
        <authorList>
            <person name="James T.Y."/>
            <person name="Pelin A."/>
            <person name="Bonen L."/>
            <person name="Ahrendt S."/>
            <person name="Sain D."/>
            <person name="Corradi N."/>
            <person name="Stajich J.E."/>
        </authorList>
    </citation>
    <scope>NUCLEOTIDE SEQUENCE [LARGE SCALE GENOMIC DNA]</scope>
    <source>
        <strain evidence="2 3">CSF55</strain>
    </source>
</reference>
<dbReference type="EMBL" id="KE561132">
    <property type="protein sequence ID" value="EPZ32608.1"/>
    <property type="molecule type" value="Genomic_DNA"/>
</dbReference>
<keyword evidence="3" id="KW-1185">Reference proteome</keyword>
<gene>
    <name evidence="2" type="ORF">O9G_004560</name>
</gene>
<evidence type="ECO:0000313" key="3">
    <source>
        <dbReference type="Proteomes" id="UP000030755"/>
    </source>
</evidence>
<dbReference type="AlphaFoldDB" id="A0A075AQW7"/>
<dbReference type="HOGENOM" id="CLU_2028067_0_0_1"/>
<name>A0A075AQW7_ROZAC</name>
<keyword evidence="1" id="KW-0732">Signal</keyword>
<proteinExistence type="predicted"/>
<organism evidence="2 3">
    <name type="scientific">Rozella allomycis (strain CSF55)</name>
    <dbReference type="NCBI Taxonomy" id="988480"/>
    <lineage>
        <taxon>Eukaryota</taxon>
        <taxon>Fungi</taxon>
        <taxon>Fungi incertae sedis</taxon>
        <taxon>Cryptomycota</taxon>
        <taxon>Cryptomycota incertae sedis</taxon>
        <taxon>Rozella</taxon>
    </lineage>
</organism>